<dbReference type="Pfam" id="PF05721">
    <property type="entry name" value="PhyH"/>
    <property type="match status" value="1"/>
</dbReference>
<dbReference type="Pfam" id="PF00179">
    <property type="entry name" value="UQ_con"/>
    <property type="match status" value="1"/>
</dbReference>
<dbReference type="SUPFAM" id="SSF54495">
    <property type="entry name" value="UBC-like"/>
    <property type="match status" value="2"/>
</dbReference>
<feature type="region of interest" description="Disordered" evidence="3">
    <location>
        <begin position="675"/>
        <end position="705"/>
    </location>
</feature>
<dbReference type="SMART" id="SM00212">
    <property type="entry name" value="UBCc"/>
    <property type="match status" value="1"/>
</dbReference>
<dbReference type="CDD" id="cd23802">
    <property type="entry name" value="UBCc_UBE2Q"/>
    <property type="match status" value="1"/>
</dbReference>
<accession>A0AAW1RBA1</accession>
<dbReference type="Gene3D" id="2.60.120.620">
    <property type="entry name" value="q2cbj1_9rhob like domain"/>
    <property type="match status" value="1"/>
</dbReference>
<feature type="region of interest" description="Disordered" evidence="3">
    <location>
        <begin position="328"/>
        <end position="348"/>
    </location>
</feature>
<dbReference type="Gene3D" id="3.10.110.10">
    <property type="entry name" value="Ubiquitin Conjugating Enzyme"/>
    <property type="match status" value="2"/>
</dbReference>
<protein>
    <recommendedName>
        <fullName evidence="4">UBC core domain-containing protein</fullName>
    </recommendedName>
</protein>
<organism evidence="5 6">
    <name type="scientific">Elliptochloris bilobata</name>
    <dbReference type="NCBI Taxonomy" id="381761"/>
    <lineage>
        <taxon>Eukaryota</taxon>
        <taxon>Viridiplantae</taxon>
        <taxon>Chlorophyta</taxon>
        <taxon>core chlorophytes</taxon>
        <taxon>Trebouxiophyceae</taxon>
        <taxon>Trebouxiophyceae incertae sedis</taxon>
        <taxon>Elliptochloris clade</taxon>
        <taxon>Elliptochloris</taxon>
    </lineage>
</organism>
<dbReference type="InterPro" id="IPR008775">
    <property type="entry name" value="Phytyl_CoA_dOase-like"/>
</dbReference>
<dbReference type="PANTHER" id="PTHR46116">
    <property type="entry name" value="(E3-INDEPENDENT) E2 UBIQUITIN-CONJUGATING ENZYME"/>
    <property type="match status" value="1"/>
</dbReference>
<keyword evidence="1" id="KW-0808">Transferase</keyword>
<comment type="caution">
    <text evidence="5">The sequence shown here is derived from an EMBL/GenBank/DDBJ whole genome shotgun (WGS) entry which is preliminary data.</text>
</comment>
<feature type="domain" description="UBC core" evidence="4">
    <location>
        <begin position="961"/>
        <end position="1128"/>
    </location>
</feature>
<evidence type="ECO:0000256" key="1">
    <source>
        <dbReference type="ARBA" id="ARBA00022679"/>
    </source>
</evidence>
<dbReference type="GO" id="GO:0016740">
    <property type="term" value="F:transferase activity"/>
    <property type="evidence" value="ECO:0007669"/>
    <property type="project" value="UniProtKB-KW"/>
</dbReference>
<reference evidence="5 6" key="1">
    <citation type="journal article" date="2024" name="Nat. Commun.">
        <title>Phylogenomics reveals the evolutionary origins of lichenization in chlorophyte algae.</title>
        <authorList>
            <person name="Puginier C."/>
            <person name="Libourel C."/>
            <person name="Otte J."/>
            <person name="Skaloud P."/>
            <person name="Haon M."/>
            <person name="Grisel S."/>
            <person name="Petersen M."/>
            <person name="Berrin J.G."/>
            <person name="Delaux P.M."/>
            <person name="Dal Grande F."/>
            <person name="Keller J."/>
        </authorList>
    </citation>
    <scope>NUCLEOTIDE SEQUENCE [LARGE SCALE GENOMIC DNA]</scope>
    <source>
        <strain evidence="5 6">SAG 245.80</strain>
    </source>
</reference>
<dbReference type="PANTHER" id="PTHR46116:SF39">
    <property type="entry name" value="BACULOVIRAL IAP REPEAT-CONTAINING PROTEIN 6"/>
    <property type="match status" value="1"/>
</dbReference>
<proteinExistence type="predicted"/>
<sequence length="1187" mass="126570">MTGPGSREQMYAPAQQTASQECDTLVEYARENLQEDCADREWAATCRGCIFETLPGQHIRELLEFQHRRSRSPLLPEVCRLLLGPRLQDLAAVLLGCKNCFLFNDQYIVKPSRSRLSAFAWHCDSAWCGGSEVEYHPYLSIWVALDDIHAGNGALLVRPSSGGDDVLLEVDAGTAFSSAPIRWKASRALVSLAVPVGGSAGGSWAINDADETTYEYDSSPVLVMCETCSKVSAQLQDVSDSFEDGGTLQTVLELVCHALELDAGWLQSGANEEACQRMSRDDSEAGSEAECASQRSSDAGDDCWDMAENDNEALTKVVMQKLSRWERAEEARERAEEEAQGTEASADARANTLPNAASARVSSLPHAVPAGAALSMEEKLASKRQIFAPREAFKMLSRELSDLLMAHGNGVDFAADAVGDNVFHWQLTFDRLTPGCLLAQDIAEMERRHGQCGVRLRLRFKRGLHPFYPPSVELLQPRFCGPLLGALASHPLLQITHWDPWRPLREVALQLRAYVEAVGRVDLGSPLNDPELHPECAYTPMERLLARLEALTLVAPTCQAQHAAMYNVRQHGADAVHLQALTPCSKRAKTAGDGPAEAKDKRAWAAGTGYGSGYRTSKGEVWDARQGEAMQAAHDAELRRVLLRLTATLGRHVGGAGGAAAAAAAGSELSAEASAGPAADAEWGSDCDLSGSGSAPGPSGAAEAADPEGAAVAAVSESCLVPFLERQLVGASFTDMASRVGFYMALLGVTRCACDARTAHLLFRSPTCTAGAAEPAAGSAPEPLAVIFGRLQARAAQFLHVVSSVAAAAPAPAAARSGARAAAAAALSATVGGRGAGPGTAAAAEDTAAEETRSRALAQLIIDIAGAMKELEPAAEPEPEPERRVTRSTRAQGWAAAAAAAAARDGGAVPDPASAAVPDDPVAAAEMYRRVMRPLLVDMVAGMCDHQYERSLATEGVHSRLRMVKVGKELAGLAADLPLDARSSVFVRVSEEQVVLWKALITGPEGTPYSGGCFLFDIYFPTQYPNSPPNVILRTTGGGSVRFNPNLYNCGKVCLSLLGTWSGGRGEGWDAHSSSALQVLVSIQSLILVDQPYFNEPGYEGSMHTDAGRAASHAYNLNIREQTMHWAVWQMLKSPPKGFEEVVRAHFRLRRAPVLAACEAWVADAPAASQPRMRTFLNNIRGELGKL</sequence>
<evidence type="ECO:0000313" key="6">
    <source>
        <dbReference type="Proteomes" id="UP001445335"/>
    </source>
</evidence>
<feature type="compositionally biased region" description="Basic and acidic residues" evidence="3">
    <location>
        <begin position="328"/>
        <end position="337"/>
    </location>
</feature>
<feature type="compositionally biased region" description="Low complexity" evidence="3">
    <location>
        <begin position="690"/>
        <end position="705"/>
    </location>
</feature>
<evidence type="ECO:0000313" key="5">
    <source>
        <dbReference type="EMBL" id="KAK9830591.1"/>
    </source>
</evidence>
<keyword evidence="6" id="KW-1185">Reference proteome</keyword>
<dbReference type="InterPro" id="IPR000608">
    <property type="entry name" value="UBC"/>
</dbReference>
<name>A0AAW1RBA1_9CHLO</name>
<dbReference type="EMBL" id="JALJOU010000050">
    <property type="protein sequence ID" value="KAK9830591.1"/>
    <property type="molecule type" value="Genomic_DNA"/>
</dbReference>
<dbReference type="CDD" id="cd23810">
    <property type="entry name" value="UBCc_BIRC6"/>
    <property type="match status" value="1"/>
</dbReference>
<feature type="region of interest" description="Disordered" evidence="3">
    <location>
        <begin position="276"/>
        <end position="306"/>
    </location>
</feature>
<dbReference type="Proteomes" id="UP001445335">
    <property type="component" value="Unassembled WGS sequence"/>
</dbReference>
<evidence type="ECO:0000259" key="4">
    <source>
        <dbReference type="PROSITE" id="PS50127"/>
    </source>
</evidence>
<dbReference type="SUPFAM" id="SSF51197">
    <property type="entry name" value="Clavaminate synthase-like"/>
    <property type="match status" value="1"/>
</dbReference>
<dbReference type="InterPro" id="IPR016135">
    <property type="entry name" value="UBQ-conjugating_enzyme/RWD"/>
</dbReference>
<gene>
    <name evidence="5" type="ORF">WJX81_002568</name>
</gene>
<dbReference type="PROSITE" id="PS50127">
    <property type="entry name" value="UBC_2"/>
    <property type="match status" value="1"/>
</dbReference>
<evidence type="ECO:0000256" key="2">
    <source>
        <dbReference type="ARBA" id="ARBA00022786"/>
    </source>
</evidence>
<evidence type="ECO:0000256" key="3">
    <source>
        <dbReference type="SAM" id="MobiDB-lite"/>
    </source>
</evidence>
<dbReference type="AlphaFoldDB" id="A0AAW1RBA1"/>
<keyword evidence="2" id="KW-0833">Ubl conjugation pathway</keyword>